<dbReference type="Gene3D" id="1.20.1510.10">
    <property type="entry name" value="Cation efflux protein transmembrane domain"/>
    <property type="match status" value="1"/>
</dbReference>
<name>A0A2N6SH11_9BACL</name>
<evidence type="ECO:0000256" key="8">
    <source>
        <dbReference type="SAM" id="Phobius"/>
    </source>
</evidence>
<feature type="transmembrane region" description="Helical" evidence="8">
    <location>
        <begin position="52"/>
        <end position="72"/>
    </location>
</feature>
<dbReference type="InterPro" id="IPR002524">
    <property type="entry name" value="Cation_efflux"/>
</dbReference>
<evidence type="ECO:0000259" key="9">
    <source>
        <dbReference type="Pfam" id="PF01545"/>
    </source>
</evidence>
<dbReference type="Pfam" id="PF16916">
    <property type="entry name" value="ZT_dimer"/>
    <property type="match status" value="1"/>
</dbReference>
<dbReference type="SUPFAM" id="SSF160240">
    <property type="entry name" value="Cation efflux protein cytoplasmic domain-like"/>
    <property type="match status" value="1"/>
</dbReference>
<accession>A0A2N6SH11</accession>
<protein>
    <submittedName>
        <fullName evidence="11">Cation transporter</fullName>
    </submittedName>
</protein>
<dbReference type="InterPro" id="IPR050681">
    <property type="entry name" value="CDF/SLC30A"/>
</dbReference>
<keyword evidence="4 8" id="KW-0812">Transmembrane</keyword>
<dbReference type="RefSeq" id="WP_102189366.1">
    <property type="nucleotide sequence ID" value="NZ_PNGT01000001.1"/>
</dbReference>
<dbReference type="Pfam" id="PF01545">
    <property type="entry name" value="Cation_efflux"/>
    <property type="match status" value="1"/>
</dbReference>
<sequence length="299" mass="34403">MIKADFHHKQHYKIQAYSKKILYITLFLTLSFALIEYIGGVLSNSLALLGDSFHMFSDVIALGFSLIALIFSSKKPNQKYTFGYVRLEIIAAFINGLMLLGISIYLIFEGIMRFLNPRDIDFKSMFLIATIGLIFNIIITIILTKSLKEEDNLNIQSALWHFLGDLISSIGIIISSTIIYFTNYQIVDVIMSIFISIILFRGGYKITKSSFIILMEATTLNTEEIYKEIEAIEGIKNIHEFHVWHTDTNETNAAMHILLDEYHVTKDYTIVENVKTLLKEKYNIEHCFVALENIKYNNH</sequence>
<dbReference type="AlphaFoldDB" id="A0A2N6SH11"/>
<comment type="similarity">
    <text evidence="2">Belongs to the cation diffusion facilitator (CDF) transporter (TC 2.A.4) family. SLC30A subfamily.</text>
</comment>
<feature type="domain" description="Cation efflux protein cytoplasmic" evidence="10">
    <location>
        <begin position="221"/>
        <end position="292"/>
    </location>
</feature>
<evidence type="ECO:0000313" key="11">
    <source>
        <dbReference type="EMBL" id="PMC53222.1"/>
    </source>
</evidence>
<feature type="transmembrane region" description="Helical" evidence="8">
    <location>
        <begin position="159"/>
        <end position="180"/>
    </location>
</feature>
<dbReference type="InterPro" id="IPR027470">
    <property type="entry name" value="Cation_efflux_CTD"/>
</dbReference>
<keyword evidence="7 8" id="KW-0472">Membrane</keyword>
<gene>
    <name evidence="11" type="ORF">CJ218_01385</name>
</gene>
<evidence type="ECO:0000256" key="2">
    <source>
        <dbReference type="ARBA" id="ARBA00008873"/>
    </source>
</evidence>
<evidence type="ECO:0000313" key="12">
    <source>
        <dbReference type="Proteomes" id="UP000235670"/>
    </source>
</evidence>
<feature type="transmembrane region" description="Helical" evidence="8">
    <location>
        <begin position="126"/>
        <end position="147"/>
    </location>
</feature>
<evidence type="ECO:0000256" key="1">
    <source>
        <dbReference type="ARBA" id="ARBA00004141"/>
    </source>
</evidence>
<feature type="transmembrane region" description="Helical" evidence="8">
    <location>
        <begin position="186"/>
        <end position="204"/>
    </location>
</feature>
<keyword evidence="5 8" id="KW-1133">Transmembrane helix</keyword>
<feature type="transmembrane region" description="Helical" evidence="8">
    <location>
        <begin position="84"/>
        <end position="106"/>
    </location>
</feature>
<proteinExistence type="inferred from homology"/>
<dbReference type="OrthoDB" id="9809646at2"/>
<dbReference type="Proteomes" id="UP000235670">
    <property type="component" value="Unassembled WGS sequence"/>
</dbReference>
<dbReference type="PANTHER" id="PTHR11562">
    <property type="entry name" value="CATION EFFLUX PROTEIN/ ZINC TRANSPORTER"/>
    <property type="match status" value="1"/>
</dbReference>
<dbReference type="STRING" id="84135.GCA_001052115_00077"/>
<dbReference type="GO" id="GO:0005385">
    <property type="term" value="F:zinc ion transmembrane transporter activity"/>
    <property type="evidence" value="ECO:0007669"/>
    <property type="project" value="TreeGrafter"/>
</dbReference>
<feature type="transmembrane region" description="Helical" evidence="8">
    <location>
        <begin position="21"/>
        <end position="40"/>
    </location>
</feature>
<keyword evidence="6" id="KW-0406">Ion transport</keyword>
<keyword evidence="3" id="KW-0813">Transport</keyword>
<evidence type="ECO:0000256" key="7">
    <source>
        <dbReference type="ARBA" id="ARBA00023136"/>
    </source>
</evidence>
<reference evidence="11 12" key="1">
    <citation type="submission" date="2017-09" db="EMBL/GenBank/DDBJ databases">
        <title>Bacterial strain isolated from the female urinary microbiota.</title>
        <authorList>
            <person name="Thomas-White K."/>
            <person name="Kumar N."/>
            <person name="Forster S."/>
            <person name="Putonti C."/>
            <person name="Lawley T."/>
            <person name="Wolfe A.J."/>
        </authorList>
    </citation>
    <scope>NUCLEOTIDE SEQUENCE [LARGE SCALE GENOMIC DNA]</scope>
    <source>
        <strain evidence="11 12">UMB0186</strain>
    </source>
</reference>
<dbReference type="EMBL" id="PNGT01000001">
    <property type="protein sequence ID" value="PMC53222.1"/>
    <property type="molecule type" value="Genomic_DNA"/>
</dbReference>
<organism evidence="11 12">
    <name type="scientific">Gemella sanguinis</name>
    <dbReference type="NCBI Taxonomy" id="84135"/>
    <lineage>
        <taxon>Bacteria</taxon>
        <taxon>Bacillati</taxon>
        <taxon>Bacillota</taxon>
        <taxon>Bacilli</taxon>
        <taxon>Bacillales</taxon>
        <taxon>Gemellaceae</taxon>
        <taxon>Gemella</taxon>
    </lineage>
</organism>
<dbReference type="InterPro" id="IPR058533">
    <property type="entry name" value="Cation_efflux_TM"/>
</dbReference>
<evidence type="ECO:0000259" key="10">
    <source>
        <dbReference type="Pfam" id="PF16916"/>
    </source>
</evidence>
<dbReference type="PANTHER" id="PTHR11562:SF17">
    <property type="entry name" value="RE54080P-RELATED"/>
    <property type="match status" value="1"/>
</dbReference>
<dbReference type="SUPFAM" id="SSF161111">
    <property type="entry name" value="Cation efflux protein transmembrane domain-like"/>
    <property type="match status" value="1"/>
</dbReference>
<dbReference type="InterPro" id="IPR027469">
    <property type="entry name" value="Cation_efflux_TMD_sf"/>
</dbReference>
<feature type="domain" description="Cation efflux protein transmembrane" evidence="9">
    <location>
        <begin position="23"/>
        <end position="215"/>
    </location>
</feature>
<evidence type="ECO:0000256" key="4">
    <source>
        <dbReference type="ARBA" id="ARBA00022692"/>
    </source>
</evidence>
<comment type="subcellular location">
    <subcellularLocation>
        <location evidence="1">Membrane</location>
        <topology evidence="1">Multi-pass membrane protein</topology>
    </subcellularLocation>
</comment>
<dbReference type="NCBIfam" id="TIGR01297">
    <property type="entry name" value="CDF"/>
    <property type="match status" value="1"/>
</dbReference>
<dbReference type="GO" id="GO:0005886">
    <property type="term" value="C:plasma membrane"/>
    <property type="evidence" value="ECO:0007669"/>
    <property type="project" value="TreeGrafter"/>
</dbReference>
<evidence type="ECO:0000256" key="3">
    <source>
        <dbReference type="ARBA" id="ARBA00022448"/>
    </source>
</evidence>
<comment type="caution">
    <text evidence="11">The sequence shown here is derived from an EMBL/GenBank/DDBJ whole genome shotgun (WGS) entry which is preliminary data.</text>
</comment>
<dbReference type="InterPro" id="IPR036837">
    <property type="entry name" value="Cation_efflux_CTD_sf"/>
</dbReference>
<evidence type="ECO:0000256" key="6">
    <source>
        <dbReference type="ARBA" id="ARBA00023065"/>
    </source>
</evidence>
<evidence type="ECO:0000256" key="5">
    <source>
        <dbReference type="ARBA" id="ARBA00022989"/>
    </source>
</evidence>